<sequence length="60" mass="6771">MTKIGKNFSEGFHRRWNFLHSLGCVDCIHVCIKPPPNSGPFYFNYKGLNSLVTLATVNAE</sequence>
<evidence type="ECO:0008006" key="3">
    <source>
        <dbReference type="Google" id="ProtNLM"/>
    </source>
</evidence>
<evidence type="ECO:0000313" key="2">
    <source>
        <dbReference type="Proteomes" id="UP001159363"/>
    </source>
</evidence>
<name>A0ABQ9H7J1_9NEOP</name>
<comment type="caution">
    <text evidence="1">The sequence shown here is derived from an EMBL/GenBank/DDBJ whole genome shotgun (WGS) entry which is preliminary data.</text>
</comment>
<reference evidence="1 2" key="1">
    <citation type="submission" date="2023-02" db="EMBL/GenBank/DDBJ databases">
        <title>LHISI_Scaffold_Assembly.</title>
        <authorList>
            <person name="Stuart O.P."/>
            <person name="Cleave R."/>
            <person name="Magrath M.J.L."/>
            <person name="Mikheyev A.S."/>
        </authorList>
    </citation>
    <scope>NUCLEOTIDE SEQUENCE [LARGE SCALE GENOMIC DNA]</scope>
    <source>
        <strain evidence="1">Daus_M_001</strain>
        <tissue evidence="1">Leg muscle</tissue>
    </source>
</reference>
<evidence type="ECO:0000313" key="1">
    <source>
        <dbReference type="EMBL" id="KAJ8880237.1"/>
    </source>
</evidence>
<keyword evidence="2" id="KW-1185">Reference proteome</keyword>
<dbReference type="EMBL" id="JARBHB010000006">
    <property type="protein sequence ID" value="KAJ8880237.1"/>
    <property type="molecule type" value="Genomic_DNA"/>
</dbReference>
<proteinExistence type="predicted"/>
<protein>
    <recommendedName>
        <fullName evidence="3">DDE Tnp4 domain-containing protein</fullName>
    </recommendedName>
</protein>
<accession>A0ABQ9H7J1</accession>
<gene>
    <name evidence="1" type="ORF">PR048_016703</name>
</gene>
<dbReference type="Proteomes" id="UP001159363">
    <property type="component" value="Chromosome 5"/>
</dbReference>
<organism evidence="1 2">
    <name type="scientific">Dryococelus australis</name>
    <dbReference type="NCBI Taxonomy" id="614101"/>
    <lineage>
        <taxon>Eukaryota</taxon>
        <taxon>Metazoa</taxon>
        <taxon>Ecdysozoa</taxon>
        <taxon>Arthropoda</taxon>
        <taxon>Hexapoda</taxon>
        <taxon>Insecta</taxon>
        <taxon>Pterygota</taxon>
        <taxon>Neoptera</taxon>
        <taxon>Polyneoptera</taxon>
        <taxon>Phasmatodea</taxon>
        <taxon>Verophasmatodea</taxon>
        <taxon>Anareolatae</taxon>
        <taxon>Phasmatidae</taxon>
        <taxon>Eurycanthinae</taxon>
        <taxon>Dryococelus</taxon>
    </lineage>
</organism>